<keyword evidence="1" id="KW-0812">Transmembrane</keyword>
<sequence length="37" mass="4389">MFKNKELFRVVMIFVIGIILILMTPVLFKVVMELFSK</sequence>
<dbReference type="PATRIC" id="fig|28037.213.peg.1783"/>
<reference evidence="4 5" key="1">
    <citation type="submission" date="2015-02" db="EMBL/GenBank/DDBJ databases">
        <title>Evolution of amylase-binding proteins of oral streptococcal species.</title>
        <authorList>
            <person name="Haase E.M."/>
        </authorList>
    </citation>
    <scope>NUCLEOTIDE SEQUENCE [LARGE SCALE GENOMIC DNA]</scope>
    <source>
        <strain evidence="2 4">SK137</strain>
        <strain evidence="3 5">SK145</strain>
    </source>
</reference>
<gene>
    <name evidence="2" type="ORF">TZ91_01831</name>
    <name evidence="3" type="ORF">TZ93_00408</name>
</gene>
<name>A0A081QEU3_STRMT</name>
<dbReference type="EMBL" id="JYGS01000001">
    <property type="protein sequence ID" value="KJQ75940.1"/>
    <property type="molecule type" value="Genomic_DNA"/>
</dbReference>
<evidence type="ECO:0000313" key="2">
    <source>
        <dbReference type="EMBL" id="KJQ69993.1"/>
    </source>
</evidence>
<comment type="caution">
    <text evidence="2">The sequence shown here is derived from an EMBL/GenBank/DDBJ whole genome shotgun (WGS) entry which is preliminary data.</text>
</comment>
<evidence type="ECO:0000313" key="5">
    <source>
        <dbReference type="Proteomes" id="UP000033590"/>
    </source>
</evidence>
<keyword evidence="1" id="KW-0472">Membrane</keyword>
<dbReference type="EMBL" id="JYGQ01000004">
    <property type="protein sequence ID" value="KJQ69993.1"/>
    <property type="molecule type" value="Genomic_DNA"/>
</dbReference>
<evidence type="ECO:0000313" key="3">
    <source>
        <dbReference type="EMBL" id="KJQ75940.1"/>
    </source>
</evidence>
<proteinExistence type="predicted"/>
<organism evidence="2 4">
    <name type="scientific">Streptococcus mitis</name>
    <dbReference type="NCBI Taxonomy" id="28037"/>
    <lineage>
        <taxon>Bacteria</taxon>
        <taxon>Bacillati</taxon>
        <taxon>Bacillota</taxon>
        <taxon>Bacilli</taxon>
        <taxon>Lactobacillales</taxon>
        <taxon>Streptococcaceae</taxon>
        <taxon>Streptococcus</taxon>
        <taxon>Streptococcus mitis group</taxon>
    </lineage>
</organism>
<evidence type="ECO:0000313" key="4">
    <source>
        <dbReference type="Proteomes" id="UP000033415"/>
    </source>
</evidence>
<accession>A0A081QEU3</accession>
<dbReference type="Proteomes" id="UP000033415">
    <property type="component" value="Unassembled WGS sequence"/>
</dbReference>
<evidence type="ECO:0000256" key="1">
    <source>
        <dbReference type="SAM" id="Phobius"/>
    </source>
</evidence>
<protein>
    <submittedName>
        <fullName evidence="2">Uncharacterized protein</fullName>
    </submittedName>
</protein>
<dbReference type="Proteomes" id="UP000033590">
    <property type="component" value="Unassembled WGS sequence"/>
</dbReference>
<dbReference type="AlphaFoldDB" id="A0A081QEU3"/>
<feature type="transmembrane region" description="Helical" evidence="1">
    <location>
        <begin position="7"/>
        <end position="28"/>
    </location>
</feature>
<keyword evidence="1" id="KW-1133">Transmembrane helix</keyword>